<name>A0A0D2WJW8_CAPO3</name>
<dbReference type="InterPro" id="IPR010997">
    <property type="entry name" value="HRDC-like_sf"/>
</dbReference>
<dbReference type="Gene3D" id="1.20.1250.40">
    <property type="match status" value="1"/>
</dbReference>
<dbReference type="PANTHER" id="PTHR21297">
    <property type="entry name" value="DNA-DIRECTED RNA POLYMERASE II"/>
    <property type="match status" value="1"/>
</dbReference>
<dbReference type="GO" id="GO:0030880">
    <property type="term" value="C:RNA polymerase complex"/>
    <property type="evidence" value="ECO:0007669"/>
    <property type="project" value="InterPro"/>
</dbReference>
<dbReference type="InterPro" id="IPR005574">
    <property type="entry name" value="Rpb4/RPC9"/>
</dbReference>
<dbReference type="OrthoDB" id="2186918at2759"/>
<keyword evidence="6" id="KW-1185">Reference proteome</keyword>
<proteinExistence type="inferred from homology"/>
<accession>A0A0D2WJW8</accession>
<dbReference type="GO" id="GO:0005634">
    <property type="term" value="C:nucleus"/>
    <property type="evidence" value="ECO:0007669"/>
    <property type="project" value="UniProtKB-SubCell"/>
</dbReference>
<dbReference type="PhylomeDB" id="A0A0D2WJW8"/>
<evidence type="ECO:0000259" key="4">
    <source>
        <dbReference type="SMART" id="SM00657"/>
    </source>
</evidence>
<dbReference type="SMART" id="SM00657">
    <property type="entry name" value="RPOL4c"/>
    <property type="match status" value="1"/>
</dbReference>
<dbReference type="eggNOG" id="KOG2351">
    <property type="taxonomic scope" value="Eukaryota"/>
</dbReference>
<gene>
    <name evidence="5" type="ORF">CAOG_001191</name>
</gene>
<comment type="subcellular location">
    <subcellularLocation>
        <location evidence="1">Nucleus</location>
    </subcellularLocation>
</comment>
<evidence type="ECO:0000256" key="1">
    <source>
        <dbReference type="ARBA" id="ARBA00004123"/>
    </source>
</evidence>
<dbReference type="GO" id="GO:0000166">
    <property type="term" value="F:nucleotide binding"/>
    <property type="evidence" value="ECO:0007669"/>
    <property type="project" value="InterPro"/>
</dbReference>
<evidence type="ECO:0000313" key="6">
    <source>
        <dbReference type="Proteomes" id="UP000008743"/>
    </source>
</evidence>
<comment type="similarity">
    <text evidence="3">Belongs to the eukaryotic RPB4 RNA polymerase subunit family.</text>
</comment>
<dbReference type="Proteomes" id="UP000008743">
    <property type="component" value="Unassembled WGS sequence"/>
</dbReference>
<dbReference type="InterPro" id="IPR038324">
    <property type="entry name" value="Rpb4/RPC9_sf"/>
</dbReference>
<dbReference type="InParanoid" id="A0A0D2WJW8"/>
<dbReference type="InterPro" id="IPR006590">
    <property type="entry name" value="RNA_pol_Rpb4/RPC9_core"/>
</dbReference>
<dbReference type="InterPro" id="IPR045222">
    <property type="entry name" value="Rpb4-like"/>
</dbReference>
<feature type="domain" description="RNA polymerase Rpb4/RPC9 core" evidence="4">
    <location>
        <begin position="22"/>
        <end position="142"/>
    </location>
</feature>
<keyword evidence="2" id="KW-0539">Nucleus</keyword>
<dbReference type="AlphaFoldDB" id="A0A0D2WJW8"/>
<evidence type="ECO:0000256" key="3">
    <source>
        <dbReference type="ARBA" id="ARBA00025724"/>
    </source>
</evidence>
<evidence type="ECO:0000256" key="2">
    <source>
        <dbReference type="ARBA" id="ARBA00023242"/>
    </source>
</evidence>
<evidence type="ECO:0000313" key="5">
    <source>
        <dbReference type="EMBL" id="KJE89763.1"/>
    </source>
</evidence>
<dbReference type="FunCoup" id="A0A0D2WJW8">
    <property type="interactions" value="519"/>
</dbReference>
<dbReference type="SUPFAM" id="SSF47819">
    <property type="entry name" value="HRDC-like"/>
    <property type="match status" value="1"/>
</dbReference>
<dbReference type="GO" id="GO:0006352">
    <property type="term" value="P:DNA-templated transcription initiation"/>
    <property type="evidence" value="ECO:0007669"/>
    <property type="project" value="InterPro"/>
</dbReference>
<reference evidence="6" key="1">
    <citation type="submission" date="2011-02" db="EMBL/GenBank/DDBJ databases">
        <title>The Genome Sequence of Capsaspora owczarzaki ATCC 30864.</title>
        <authorList>
            <person name="Russ C."/>
            <person name="Cuomo C."/>
            <person name="Burger G."/>
            <person name="Gray M.W."/>
            <person name="Holland P.W.H."/>
            <person name="King N."/>
            <person name="Lang F.B.F."/>
            <person name="Roger A.J."/>
            <person name="Ruiz-Trillo I."/>
            <person name="Young S.K."/>
            <person name="Zeng Q."/>
            <person name="Gargeya S."/>
            <person name="Alvarado L."/>
            <person name="Berlin A."/>
            <person name="Chapman S.B."/>
            <person name="Chen Z."/>
            <person name="Freedman E."/>
            <person name="Gellesch M."/>
            <person name="Goldberg J."/>
            <person name="Griggs A."/>
            <person name="Gujja S."/>
            <person name="Heilman E."/>
            <person name="Heiman D."/>
            <person name="Howarth C."/>
            <person name="Mehta T."/>
            <person name="Neiman D."/>
            <person name="Pearson M."/>
            <person name="Roberts A."/>
            <person name="Saif S."/>
            <person name="Shea T."/>
            <person name="Shenoy N."/>
            <person name="Sisk P."/>
            <person name="Stolte C."/>
            <person name="Sykes S."/>
            <person name="White J."/>
            <person name="Yandava C."/>
            <person name="Haas B."/>
            <person name="Nusbaum C."/>
            <person name="Birren B."/>
        </authorList>
    </citation>
    <scope>NUCLEOTIDE SEQUENCE</scope>
    <source>
        <strain evidence="6">ATCC 30864</strain>
    </source>
</reference>
<dbReference type="EMBL" id="KE346361">
    <property type="protein sequence ID" value="KJE89763.1"/>
    <property type="molecule type" value="Genomic_DNA"/>
</dbReference>
<dbReference type="STRING" id="595528.A0A0D2WJW8"/>
<sequence length="143" mass="16505">MLSSRRGTTIDEESAADLRLTEKFEKANCLFPAEVKLILEDRKNAHTNPESELSRIPITNTLEKTLAYVQAFPQYKNTETAREVRNKLERFEKFRQFEIAALASLCPEQAEEAKALVPRQVLILYEELQNVLDELNSMKDTQM</sequence>
<dbReference type="Pfam" id="PF03874">
    <property type="entry name" value="RNA_pol_Rpb4"/>
    <property type="match status" value="1"/>
</dbReference>
<protein>
    <recommendedName>
        <fullName evidence="4">RNA polymerase Rpb4/RPC9 core domain-containing protein</fullName>
    </recommendedName>
</protein>
<organism evidence="5 6">
    <name type="scientific">Capsaspora owczarzaki (strain ATCC 30864)</name>
    <dbReference type="NCBI Taxonomy" id="595528"/>
    <lineage>
        <taxon>Eukaryota</taxon>
        <taxon>Filasterea</taxon>
        <taxon>Capsaspora</taxon>
    </lineage>
</organism>